<name>A0ABS0A0T3_9FIRM</name>
<feature type="domain" description="GHMP kinase N-terminal" evidence="10">
    <location>
        <begin position="66"/>
        <end position="143"/>
    </location>
</feature>
<evidence type="ECO:0000259" key="10">
    <source>
        <dbReference type="Pfam" id="PF00288"/>
    </source>
</evidence>
<dbReference type="Proteomes" id="UP000614200">
    <property type="component" value="Unassembled WGS sequence"/>
</dbReference>
<comment type="pathway">
    <text evidence="9">Isoprenoid biosynthesis; isopentenyl diphosphate biosynthesis via DXP pathway; isopentenyl diphosphate from 1-deoxy-D-xylulose 5-phosphate: step 3/6.</text>
</comment>
<dbReference type="EC" id="2.7.1.148" evidence="2 9"/>
<dbReference type="EMBL" id="JADKNH010000016">
    <property type="protein sequence ID" value="MBF4695494.1"/>
    <property type="molecule type" value="Genomic_DNA"/>
</dbReference>
<organism evidence="12 13">
    <name type="scientific">Fusibacter ferrireducens</name>
    <dbReference type="NCBI Taxonomy" id="2785058"/>
    <lineage>
        <taxon>Bacteria</taxon>
        <taxon>Bacillati</taxon>
        <taxon>Bacillota</taxon>
        <taxon>Clostridia</taxon>
        <taxon>Eubacteriales</taxon>
        <taxon>Eubacteriales Family XII. Incertae Sedis</taxon>
        <taxon>Fusibacter</taxon>
    </lineage>
</organism>
<evidence type="ECO:0000259" key="11">
    <source>
        <dbReference type="Pfam" id="PF08544"/>
    </source>
</evidence>
<dbReference type="PIRSF" id="PIRSF010376">
    <property type="entry name" value="IspE"/>
    <property type="match status" value="1"/>
</dbReference>
<dbReference type="HAMAP" id="MF_00061">
    <property type="entry name" value="IspE"/>
    <property type="match status" value="1"/>
</dbReference>
<evidence type="ECO:0000256" key="8">
    <source>
        <dbReference type="ARBA" id="ARBA00032554"/>
    </source>
</evidence>
<evidence type="ECO:0000256" key="1">
    <source>
        <dbReference type="ARBA" id="ARBA00009684"/>
    </source>
</evidence>
<comment type="similarity">
    <text evidence="1 9">Belongs to the GHMP kinase family. IspE subfamily.</text>
</comment>
<evidence type="ECO:0000256" key="9">
    <source>
        <dbReference type="HAMAP-Rule" id="MF_00061"/>
    </source>
</evidence>
<dbReference type="GO" id="GO:0050515">
    <property type="term" value="F:4-(cytidine 5'-diphospho)-2-C-methyl-D-erythritol kinase activity"/>
    <property type="evidence" value="ECO:0007669"/>
    <property type="project" value="UniProtKB-EC"/>
</dbReference>
<reference evidence="12 13" key="1">
    <citation type="submission" date="2020-11" db="EMBL/GenBank/DDBJ databases">
        <title>Fusibacter basophilias sp. nov.</title>
        <authorList>
            <person name="Qiu D."/>
        </authorList>
    </citation>
    <scope>NUCLEOTIDE SEQUENCE [LARGE SCALE GENOMIC DNA]</scope>
    <source>
        <strain evidence="12 13">Q10-2</strain>
    </source>
</reference>
<dbReference type="InterPro" id="IPR013750">
    <property type="entry name" value="GHMP_kinase_C_dom"/>
</dbReference>
<dbReference type="InterPro" id="IPR014721">
    <property type="entry name" value="Ribsml_uS5_D2-typ_fold_subgr"/>
</dbReference>
<dbReference type="InterPro" id="IPR006204">
    <property type="entry name" value="GHMP_kinase_N_dom"/>
</dbReference>
<dbReference type="SUPFAM" id="SSF54211">
    <property type="entry name" value="Ribosomal protein S5 domain 2-like"/>
    <property type="match status" value="1"/>
</dbReference>
<dbReference type="InterPro" id="IPR036554">
    <property type="entry name" value="GHMP_kinase_C_sf"/>
</dbReference>
<dbReference type="SUPFAM" id="SSF55060">
    <property type="entry name" value="GHMP Kinase, C-terminal domain"/>
    <property type="match status" value="1"/>
</dbReference>
<evidence type="ECO:0000256" key="2">
    <source>
        <dbReference type="ARBA" id="ARBA00012052"/>
    </source>
</evidence>
<dbReference type="NCBIfam" id="TIGR00154">
    <property type="entry name" value="ispE"/>
    <property type="match status" value="1"/>
</dbReference>
<evidence type="ECO:0000256" key="5">
    <source>
        <dbReference type="ARBA" id="ARBA00022741"/>
    </source>
</evidence>
<dbReference type="PANTHER" id="PTHR43527:SF2">
    <property type="entry name" value="4-DIPHOSPHOCYTIDYL-2-C-METHYL-D-ERYTHRITOL KINASE, CHLOROPLASTIC"/>
    <property type="match status" value="1"/>
</dbReference>
<keyword evidence="4 9" id="KW-0808">Transferase</keyword>
<evidence type="ECO:0000256" key="7">
    <source>
        <dbReference type="ARBA" id="ARBA00022840"/>
    </source>
</evidence>
<evidence type="ECO:0000256" key="3">
    <source>
        <dbReference type="ARBA" id="ARBA00017473"/>
    </source>
</evidence>
<keyword evidence="9" id="KW-0414">Isoprene biosynthesis</keyword>
<feature type="binding site" evidence="9">
    <location>
        <begin position="94"/>
        <end position="104"/>
    </location>
    <ligand>
        <name>ATP</name>
        <dbReference type="ChEBI" id="CHEBI:30616"/>
    </ligand>
</feature>
<comment type="function">
    <text evidence="9">Catalyzes the phosphorylation of the position 2 hydroxy group of 4-diphosphocytidyl-2C-methyl-D-erythritol.</text>
</comment>
<dbReference type="RefSeq" id="WP_194703731.1">
    <property type="nucleotide sequence ID" value="NZ_JADKNH010000016.1"/>
</dbReference>
<dbReference type="InterPro" id="IPR004424">
    <property type="entry name" value="IspE"/>
</dbReference>
<keyword evidence="5 9" id="KW-0547">Nucleotide-binding</keyword>
<evidence type="ECO:0000313" key="13">
    <source>
        <dbReference type="Proteomes" id="UP000614200"/>
    </source>
</evidence>
<accession>A0ABS0A0T3</accession>
<evidence type="ECO:0000313" key="12">
    <source>
        <dbReference type="EMBL" id="MBF4695494.1"/>
    </source>
</evidence>
<feature type="domain" description="GHMP kinase C-terminal" evidence="11">
    <location>
        <begin position="198"/>
        <end position="275"/>
    </location>
</feature>
<feature type="active site" evidence="9">
    <location>
        <position position="136"/>
    </location>
</feature>
<evidence type="ECO:0000256" key="4">
    <source>
        <dbReference type="ARBA" id="ARBA00022679"/>
    </source>
</evidence>
<keyword evidence="6 9" id="KW-0418">Kinase</keyword>
<dbReference type="Pfam" id="PF08544">
    <property type="entry name" value="GHMP_kinases_C"/>
    <property type="match status" value="1"/>
</dbReference>
<dbReference type="InterPro" id="IPR020568">
    <property type="entry name" value="Ribosomal_Su5_D2-typ_SF"/>
</dbReference>
<gene>
    <name evidence="9" type="primary">ispE</name>
    <name evidence="12" type="ORF">ISU02_20565</name>
</gene>
<keyword evidence="13" id="KW-1185">Reference proteome</keyword>
<dbReference type="Gene3D" id="3.30.230.10">
    <property type="match status" value="1"/>
</dbReference>
<keyword evidence="7 9" id="KW-0067">ATP-binding</keyword>
<feature type="active site" evidence="9">
    <location>
        <position position="9"/>
    </location>
</feature>
<sequence length="288" mass="32295">MITLKAYAKINLTLDVVGKRANGYHDVEMIMQQVDLYDLVTVSLIEDTNEIRLTCSDEFLPTDQMNIAYRAARLMQEKNSLKCGFEIHIEKRIPIAAGLAGGSTDAAAVIKAINLLCHLELSLETMKAIGFNLGADVPFCIQGNCAIARGLGELLEPIKGLEHTFIVLIKPNFGVSTKEIYQNLDWHAIEKHPKTSEMVSALAEENRYLVNHLLCNVLETVTFERYPKVHMLKQFVKRYGPDGILMSGSGPTIFAIYKNYDRAKHAVKSLKKHFPQTYLVMTHNAESL</sequence>
<dbReference type="Gene3D" id="3.30.70.890">
    <property type="entry name" value="GHMP kinase, C-terminal domain"/>
    <property type="match status" value="1"/>
</dbReference>
<proteinExistence type="inferred from homology"/>
<protein>
    <recommendedName>
        <fullName evidence="3 9">4-diphosphocytidyl-2-C-methyl-D-erythritol kinase</fullName>
        <shortName evidence="9">CMK</shortName>
        <ecNumber evidence="2 9">2.7.1.148</ecNumber>
    </recommendedName>
    <alternativeName>
        <fullName evidence="8 9">4-(cytidine-5'-diphospho)-2-C-methyl-D-erythritol kinase</fullName>
    </alternativeName>
</protein>
<dbReference type="PANTHER" id="PTHR43527">
    <property type="entry name" value="4-DIPHOSPHOCYTIDYL-2-C-METHYL-D-ERYTHRITOL KINASE, CHLOROPLASTIC"/>
    <property type="match status" value="1"/>
</dbReference>
<comment type="catalytic activity">
    <reaction evidence="9">
        <text>4-CDP-2-C-methyl-D-erythritol + ATP = 4-CDP-2-C-methyl-D-erythritol 2-phosphate + ADP + H(+)</text>
        <dbReference type="Rhea" id="RHEA:18437"/>
        <dbReference type="ChEBI" id="CHEBI:15378"/>
        <dbReference type="ChEBI" id="CHEBI:30616"/>
        <dbReference type="ChEBI" id="CHEBI:57823"/>
        <dbReference type="ChEBI" id="CHEBI:57919"/>
        <dbReference type="ChEBI" id="CHEBI:456216"/>
        <dbReference type="EC" id="2.7.1.148"/>
    </reaction>
</comment>
<evidence type="ECO:0000256" key="6">
    <source>
        <dbReference type="ARBA" id="ARBA00022777"/>
    </source>
</evidence>
<dbReference type="Pfam" id="PF00288">
    <property type="entry name" value="GHMP_kinases_N"/>
    <property type="match status" value="1"/>
</dbReference>
<comment type="caution">
    <text evidence="12">The sequence shown here is derived from an EMBL/GenBank/DDBJ whole genome shotgun (WGS) entry which is preliminary data.</text>
</comment>